<name>A0A6J4S1T6_9ACTN</name>
<accession>A0A6J4S1T6</accession>
<dbReference type="AlphaFoldDB" id="A0A6J4S1T6"/>
<gene>
    <name evidence="2" type="ORF">AVDCRST_MAG13-1268</name>
</gene>
<feature type="non-terminal residue" evidence="2">
    <location>
        <position position="141"/>
    </location>
</feature>
<proteinExistence type="predicted"/>
<feature type="region of interest" description="Disordered" evidence="1">
    <location>
        <begin position="1"/>
        <end position="141"/>
    </location>
</feature>
<feature type="compositionally biased region" description="Low complexity" evidence="1">
    <location>
        <begin position="120"/>
        <end position="131"/>
    </location>
</feature>
<dbReference type="EMBL" id="CADCVO010000198">
    <property type="protein sequence ID" value="CAA9482832.1"/>
    <property type="molecule type" value="Genomic_DNA"/>
</dbReference>
<feature type="compositionally biased region" description="Pro residues" evidence="1">
    <location>
        <begin position="92"/>
        <end position="119"/>
    </location>
</feature>
<feature type="compositionally biased region" description="Low complexity" evidence="1">
    <location>
        <begin position="12"/>
        <end position="21"/>
    </location>
</feature>
<sequence length="141" mass="14406">GRARGPAAHHARGGDPPAGGRAAREPLLRARRPARERHGLPDRGLLRRRGLREPHARPAGPDHVPRRPGGARRRPGRPVPAAQPRARAGAAPGPPGPGAARPPQPDGDPPHPGLAPAPPRGQAAGGRAQAGPPAPDGGRRV</sequence>
<protein>
    <submittedName>
        <fullName evidence="2">Uncharacterized protein</fullName>
    </submittedName>
</protein>
<organism evidence="2">
    <name type="scientific">uncultured Solirubrobacteraceae bacterium</name>
    <dbReference type="NCBI Taxonomy" id="1162706"/>
    <lineage>
        <taxon>Bacteria</taxon>
        <taxon>Bacillati</taxon>
        <taxon>Actinomycetota</taxon>
        <taxon>Thermoleophilia</taxon>
        <taxon>Solirubrobacterales</taxon>
        <taxon>Solirubrobacteraceae</taxon>
        <taxon>environmental samples</taxon>
    </lineage>
</organism>
<feature type="compositionally biased region" description="Basic residues" evidence="1">
    <location>
        <begin position="1"/>
        <end position="11"/>
    </location>
</feature>
<feature type="compositionally biased region" description="Low complexity" evidence="1">
    <location>
        <begin position="79"/>
        <end position="91"/>
    </location>
</feature>
<evidence type="ECO:0000313" key="2">
    <source>
        <dbReference type="EMBL" id="CAA9482832.1"/>
    </source>
</evidence>
<reference evidence="2" key="1">
    <citation type="submission" date="2020-02" db="EMBL/GenBank/DDBJ databases">
        <authorList>
            <person name="Meier V. D."/>
        </authorList>
    </citation>
    <scope>NUCLEOTIDE SEQUENCE</scope>
    <source>
        <strain evidence="2">AVDCRST_MAG13</strain>
    </source>
</reference>
<feature type="non-terminal residue" evidence="2">
    <location>
        <position position="1"/>
    </location>
</feature>
<evidence type="ECO:0000256" key="1">
    <source>
        <dbReference type="SAM" id="MobiDB-lite"/>
    </source>
</evidence>
<feature type="compositionally biased region" description="Basic and acidic residues" evidence="1">
    <location>
        <begin position="36"/>
        <end position="56"/>
    </location>
</feature>